<dbReference type="PANTHER" id="PTHR46553:SF3">
    <property type="entry name" value="ADENINE NUCLEOTIDE ALPHA HYDROLASES-LIKE SUPERFAMILY PROTEIN"/>
    <property type="match status" value="1"/>
</dbReference>
<dbReference type="PRINTS" id="PR01438">
    <property type="entry name" value="UNVRSLSTRESS"/>
</dbReference>
<evidence type="ECO:0000313" key="4">
    <source>
        <dbReference type="Proteomes" id="UP001165269"/>
    </source>
</evidence>
<dbReference type="InterPro" id="IPR006015">
    <property type="entry name" value="Universal_stress_UspA"/>
</dbReference>
<dbReference type="InterPro" id="IPR014729">
    <property type="entry name" value="Rossmann-like_a/b/a_fold"/>
</dbReference>
<accession>A0ABS9YM53</accession>
<dbReference type="Pfam" id="PF00582">
    <property type="entry name" value="Usp"/>
    <property type="match status" value="2"/>
</dbReference>
<feature type="domain" description="UspA" evidence="2">
    <location>
        <begin position="1"/>
        <end position="136"/>
    </location>
</feature>
<organism evidence="3 4">
    <name type="scientific">Streptomyces cylindrosporus</name>
    <dbReference type="NCBI Taxonomy" id="2927583"/>
    <lineage>
        <taxon>Bacteria</taxon>
        <taxon>Bacillati</taxon>
        <taxon>Actinomycetota</taxon>
        <taxon>Actinomycetes</taxon>
        <taxon>Kitasatosporales</taxon>
        <taxon>Streptomycetaceae</taxon>
        <taxon>Streptomyces</taxon>
    </lineage>
</organism>
<sequence>MTGPVVVGLDGSAASVTAAWWAAREAMARHVPVLLLHSWTTQPLDVPMAKEALGKQRHGGQVLQRTEAELLHRYKGLSVITELVSVPAAQSLLDASDNAALLVLGSRGHGSVAGFLLGSISLHVLGLARCPAVTVRADDPAVEAGWGRPAAADLQEIVVGVREAGPATDPLLEFAFTAAELRRARVRAVRALPLSSLVTHPPIHRSDEGYETDEHGRLEAALAPWRQKFPAVDVVDHVARGPAAQVLLAASSHSMLTVVGRRRHPSPLSWRLGPVTHAALHHAPCPVAVVPHD</sequence>
<reference evidence="3" key="1">
    <citation type="submission" date="2022-03" db="EMBL/GenBank/DDBJ databases">
        <title>Streptomyces 7R015 and 7R016 isolated from Barleria lupulina in Thailand.</title>
        <authorList>
            <person name="Kanchanasin P."/>
            <person name="Phongsopitanun W."/>
            <person name="Tanasupawat S."/>
        </authorList>
    </citation>
    <scope>NUCLEOTIDE SEQUENCE</scope>
    <source>
        <strain evidence="3">7R015</strain>
    </source>
</reference>
<dbReference type="EMBL" id="JALDAY010000018">
    <property type="protein sequence ID" value="MCI3278235.1"/>
    <property type="molecule type" value="Genomic_DNA"/>
</dbReference>
<evidence type="ECO:0000256" key="1">
    <source>
        <dbReference type="ARBA" id="ARBA00008791"/>
    </source>
</evidence>
<dbReference type="Gene3D" id="3.40.50.620">
    <property type="entry name" value="HUPs"/>
    <property type="match status" value="2"/>
</dbReference>
<comment type="caution">
    <text evidence="3">The sequence shown here is derived from an EMBL/GenBank/DDBJ whole genome shotgun (WGS) entry which is preliminary data.</text>
</comment>
<dbReference type="InterPro" id="IPR006016">
    <property type="entry name" value="UspA"/>
</dbReference>
<evidence type="ECO:0000259" key="2">
    <source>
        <dbReference type="Pfam" id="PF00582"/>
    </source>
</evidence>
<gene>
    <name evidence="3" type="ORF">MQP27_44925</name>
</gene>
<dbReference type="SUPFAM" id="SSF52402">
    <property type="entry name" value="Adenine nucleotide alpha hydrolases-like"/>
    <property type="match status" value="2"/>
</dbReference>
<evidence type="ECO:0000313" key="3">
    <source>
        <dbReference type="EMBL" id="MCI3278235.1"/>
    </source>
</evidence>
<comment type="similarity">
    <text evidence="1">Belongs to the universal stress protein A family.</text>
</comment>
<dbReference type="Proteomes" id="UP001165269">
    <property type="component" value="Unassembled WGS sequence"/>
</dbReference>
<name>A0ABS9YM53_9ACTN</name>
<feature type="domain" description="UspA" evidence="2">
    <location>
        <begin position="156"/>
        <end position="291"/>
    </location>
</feature>
<proteinExistence type="inferred from homology"/>
<dbReference type="RefSeq" id="WP_242776671.1">
    <property type="nucleotide sequence ID" value="NZ_JALDAY010000018.1"/>
</dbReference>
<keyword evidence="4" id="KW-1185">Reference proteome</keyword>
<dbReference type="PANTHER" id="PTHR46553">
    <property type="entry name" value="ADENINE NUCLEOTIDE ALPHA HYDROLASES-LIKE SUPERFAMILY PROTEIN"/>
    <property type="match status" value="1"/>
</dbReference>
<protein>
    <submittedName>
        <fullName evidence="3">Universal stress protein</fullName>
    </submittedName>
</protein>